<dbReference type="PANTHER" id="PTHR11136">
    <property type="entry name" value="FOLYLPOLYGLUTAMATE SYNTHASE-RELATED"/>
    <property type="match status" value="1"/>
</dbReference>
<dbReference type="EMBL" id="JARJCW010000090">
    <property type="protein sequence ID" value="KAJ7195468.1"/>
    <property type="molecule type" value="Genomic_DNA"/>
</dbReference>
<dbReference type="PANTHER" id="PTHR11136:SF0">
    <property type="entry name" value="DIHYDROFOLATE SYNTHETASE-RELATED"/>
    <property type="match status" value="1"/>
</dbReference>
<gene>
    <name evidence="7" type="ORF">GGX14DRAFT_474841</name>
</gene>
<evidence type="ECO:0000256" key="2">
    <source>
        <dbReference type="ARBA" id="ARBA00022598"/>
    </source>
</evidence>
<sequence length="473" mass="50160">MSIDLTLDRIQRLARHLPAYTRPTCHIAGTNGKGSAAALVSSMLSSSTPPLSVGRFNSPHLVSVQDCIVINNESVSLQVYQSARAQVEDAEKAQGTGASSFEILTLTALLIFERAQLDVVVLEVGMGGRLDATNIISDECVLVSALTAVDLDHQAFLGTTVSAIAAEKAAIARRGKPFVLGNQTHPEVEAIVAEAVNATGAEMLYALPVLTRQWDVATDGPEPPPFSLSATPFVPPPPLPVRFSMPCFEHPVLALLPLYGEHQLDNLALAVSVVSAMLMSPRLASIRGRFSNASIAQGIRRAHWLGRLSFHTLDAPPALVLADGAHNPASATALAAYLAQLVTLLPASERSISITYILALSHAEHKTPRETFAPILPIATPPGVSANVGVALLRFSPPEGMPWVRAVAPTELQAAVQSLAPGTPTWVDDTAEAAVQLQRALEWAAEQRGEKPGLIVLAGSLYLVADFYRLLAI</sequence>
<keyword evidence="4" id="KW-0547">Nucleotide-binding</keyword>
<dbReference type="SUPFAM" id="SSF53623">
    <property type="entry name" value="MurD-like peptide ligases, catalytic domain"/>
    <property type="match status" value="1"/>
</dbReference>
<dbReference type="InterPro" id="IPR036615">
    <property type="entry name" value="Mur_ligase_C_dom_sf"/>
</dbReference>
<dbReference type="AlphaFoldDB" id="A0AAD6UZ90"/>
<evidence type="ECO:0000313" key="8">
    <source>
        <dbReference type="Proteomes" id="UP001219525"/>
    </source>
</evidence>
<dbReference type="InterPro" id="IPR001645">
    <property type="entry name" value="Folylpolyglutamate_synth"/>
</dbReference>
<protein>
    <submittedName>
        <fullName evidence="7">Mur ligase</fullName>
    </submittedName>
</protein>
<keyword evidence="6" id="KW-0460">Magnesium</keyword>
<keyword evidence="3" id="KW-0479">Metal-binding</keyword>
<dbReference type="InterPro" id="IPR018109">
    <property type="entry name" value="Folylpolyglutamate_synth_CS"/>
</dbReference>
<comment type="caution">
    <text evidence="7">The sequence shown here is derived from an EMBL/GenBank/DDBJ whole genome shotgun (WGS) entry which is preliminary data.</text>
</comment>
<dbReference type="GO" id="GO:0005829">
    <property type="term" value="C:cytosol"/>
    <property type="evidence" value="ECO:0007669"/>
    <property type="project" value="TreeGrafter"/>
</dbReference>
<dbReference type="GO" id="GO:0008841">
    <property type="term" value="F:dihydrofolate synthase activity"/>
    <property type="evidence" value="ECO:0007669"/>
    <property type="project" value="TreeGrafter"/>
</dbReference>
<evidence type="ECO:0000256" key="5">
    <source>
        <dbReference type="ARBA" id="ARBA00022840"/>
    </source>
</evidence>
<dbReference type="GO" id="GO:0005524">
    <property type="term" value="F:ATP binding"/>
    <property type="evidence" value="ECO:0007669"/>
    <property type="project" value="UniProtKB-KW"/>
</dbReference>
<evidence type="ECO:0000256" key="1">
    <source>
        <dbReference type="ARBA" id="ARBA00008276"/>
    </source>
</evidence>
<organism evidence="7 8">
    <name type="scientific">Mycena pura</name>
    <dbReference type="NCBI Taxonomy" id="153505"/>
    <lineage>
        <taxon>Eukaryota</taxon>
        <taxon>Fungi</taxon>
        <taxon>Dikarya</taxon>
        <taxon>Basidiomycota</taxon>
        <taxon>Agaricomycotina</taxon>
        <taxon>Agaricomycetes</taxon>
        <taxon>Agaricomycetidae</taxon>
        <taxon>Agaricales</taxon>
        <taxon>Marasmiineae</taxon>
        <taxon>Mycenaceae</taxon>
        <taxon>Mycena</taxon>
    </lineage>
</organism>
<evidence type="ECO:0000256" key="4">
    <source>
        <dbReference type="ARBA" id="ARBA00022741"/>
    </source>
</evidence>
<keyword evidence="5" id="KW-0067">ATP-binding</keyword>
<proteinExistence type="inferred from homology"/>
<comment type="similarity">
    <text evidence="1">Belongs to the folylpolyglutamate synthase family.</text>
</comment>
<dbReference type="NCBIfam" id="TIGR01499">
    <property type="entry name" value="folC"/>
    <property type="match status" value="1"/>
</dbReference>
<reference evidence="7" key="1">
    <citation type="submission" date="2023-03" db="EMBL/GenBank/DDBJ databases">
        <title>Massive genome expansion in bonnet fungi (Mycena s.s.) driven by repeated elements and novel gene families across ecological guilds.</title>
        <authorList>
            <consortium name="Lawrence Berkeley National Laboratory"/>
            <person name="Harder C.B."/>
            <person name="Miyauchi S."/>
            <person name="Viragh M."/>
            <person name="Kuo A."/>
            <person name="Thoen E."/>
            <person name="Andreopoulos B."/>
            <person name="Lu D."/>
            <person name="Skrede I."/>
            <person name="Drula E."/>
            <person name="Henrissat B."/>
            <person name="Morin E."/>
            <person name="Kohler A."/>
            <person name="Barry K."/>
            <person name="LaButti K."/>
            <person name="Morin E."/>
            <person name="Salamov A."/>
            <person name="Lipzen A."/>
            <person name="Mereny Z."/>
            <person name="Hegedus B."/>
            <person name="Baldrian P."/>
            <person name="Stursova M."/>
            <person name="Weitz H."/>
            <person name="Taylor A."/>
            <person name="Grigoriev I.V."/>
            <person name="Nagy L.G."/>
            <person name="Martin F."/>
            <person name="Kauserud H."/>
        </authorList>
    </citation>
    <scope>NUCLEOTIDE SEQUENCE</scope>
    <source>
        <strain evidence="7">9144</strain>
    </source>
</reference>
<keyword evidence="2 7" id="KW-0436">Ligase</keyword>
<dbReference type="Gene3D" id="3.90.190.20">
    <property type="entry name" value="Mur ligase, C-terminal domain"/>
    <property type="match status" value="1"/>
</dbReference>
<dbReference type="GO" id="GO:0005739">
    <property type="term" value="C:mitochondrion"/>
    <property type="evidence" value="ECO:0007669"/>
    <property type="project" value="TreeGrafter"/>
</dbReference>
<keyword evidence="8" id="KW-1185">Reference proteome</keyword>
<dbReference type="GO" id="GO:0046872">
    <property type="term" value="F:metal ion binding"/>
    <property type="evidence" value="ECO:0007669"/>
    <property type="project" value="UniProtKB-KW"/>
</dbReference>
<dbReference type="SUPFAM" id="SSF53244">
    <property type="entry name" value="MurD-like peptide ligases, peptide-binding domain"/>
    <property type="match status" value="1"/>
</dbReference>
<dbReference type="Gene3D" id="3.40.1190.10">
    <property type="entry name" value="Mur-like, catalytic domain"/>
    <property type="match status" value="1"/>
</dbReference>
<name>A0AAD6UZ90_9AGAR</name>
<evidence type="ECO:0000313" key="7">
    <source>
        <dbReference type="EMBL" id="KAJ7195468.1"/>
    </source>
</evidence>
<accession>A0AAD6UZ90</accession>
<dbReference type="GO" id="GO:0004326">
    <property type="term" value="F:tetrahydrofolylpolyglutamate synthase activity"/>
    <property type="evidence" value="ECO:0007669"/>
    <property type="project" value="InterPro"/>
</dbReference>
<dbReference type="InterPro" id="IPR036565">
    <property type="entry name" value="Mur-like_cat_sf"/>
</dbReference>
<evidence type="ECO:0000256" key="3">
    <source>
        <dbReference type="ARBA" id="ARBA00022723"/>
    </source>
</evidence>
<evidence type="ECO:0000256" key="6">
    <source>
        <dbReference type="ARBA" id="ARBA00022842"/>
    </source>
</evidence>
<dbReference type="PROSITE" id="PS01012">
    <property type="entry name" value="FOLYLPOLYGLU_SYNT_2"/>
    <property type="match status" value="1"/>
</dbReference>
<dbReference type="Proteomes" id="UP001219525">
    <property type="component" value="Unassembled WGS sequence"/>
</dbReference>